<evidence type="ECO:0000313" key="3">
    <source>
        <dbReference type="EMBL" id="MFD1937991.1"/>
    </source>
</evidence>
<reference evidence="4" key="1">
    <citation type="journal article" date="2019" name="Int. J. Syst. Evol. Microbiol.">
        <title>The Global Catalogue of Microorganisms (GCM) 10K type strain sequencing project: providing services to taxonomists for standard genome sequencing and annotation.</title>
        <authorList>
            <consortium name="The Broad Institute Genomics Platform"/>
            <consortium name="The Broad Institute Genome Sequencing Center for Infectious Disease"/>
            <person name="Wu L."/>
            <person name="Ma J."/>
        </authorList>
    </citation>
    <scope>NUCLEOTIDE SEQUENCE [LARGE SCALE GENOMIC DNA]</scope>
    <source>
        <strain evidence="4">ICMP 6774ER</strain>
    </source>
</reference>
<dbReference type="PANTHER" id="PTHR40758:SF1">
    <property type="entry name" value="CONSERVED PROTEIN"/>
    <property type="match status" value="1"/>
</dbReference>
<dbReference type="GO" id="GO:0016853">
    <property type="term" value="F:isomerase activity"/>
    <property type="evidence" value="ECO:0007669"/>
    <property type="project" value="UniProtKB-KW"/>
</dbReference>
<dbReference type="RefSeq" id="WP_379579651.1">
    <property type="nucleotide sequence ID" value="NZ_JBHUFV010000061.1"/>
</dbReference>
<dbReference type="SUPFAM" id="SSF109854">
    <property type="entry name" value="DinB/YfiT-like putative metalloenzymes"/>
    <property type="match status" value="1"/>
</dbReference>
<evidence type="ECO:0000313" key="4">
    <source>
        <dbReference type="Proteomes" id="UP001597368"/>
    </source>
</evidence>
<protein>
    <submittedName>
        <fullName evidence="3">Maleylpyruvate isomerase family mycothiol-dependent enzyme</fullName>
    </submittedName>
</protein>
<dbReference type="NCBIfam" id="TIGR03083">
    <property type="entry name" value="maleylpyruvate isomerase family mycothiol-dependent enzyme"/>
    <property type="match status" value="1"/>
</dbReference>
<evidence type="ECO:0000259" key="2">
    <source>
        <dbReference type="Pfam" id="PF11716"/>
    </source>
</evidence>
<proteinExistence type="predicted"/>
<evidence type="ECO:0000259" key="1">
    <source>
        <dbReference type="Pfam" id="PF07398"/>
    </source>
</evidence>
<dbReference type="PANTHER" id="PTHR40758">
    <property type="entry name" value="CONSERVED PROTEIN"/>
    <property type="match status" value="1"/>
</dbReference>
<accession>A0ABW4TB65</accession>
<dbReference type="InterPro" id="IPR024344">
    <property type="entry name" value="MDMPI_metal-binding"/>
</dbReference>
<dbReference type="EMBL" id="JBHUFV010000061">
    <property type="protein sequence ID" value="MFD1937991.1"/>
    <property type="molecule type" value="Genomic_DNA"/>
</dbReference>
<dbReference type="InterPro" id="IPR017517">
    <property type="entry name" value="Maleyloyr_isom"/>
</dbReference>
<comment type="caution">
    <text evidence="3">The sequence shown here is derived from an EMBL/GenBank/DDBJ whole genome shotgun (WGS) entry which is preliminary data.</text>
</comment>
<keyword evidence="3" id="KW-0413">Isomerase</keyword>
<dbReference type="InterPro" id="IPR034660">
    <property type="entry name" value="DinB/YfiT-like"/>
</dbReference>
<feature type="domain" description="Mycothiol-dependent maleylpyruvate isomerase metal-binding" evidence="2">
    <location>
        <begin position="13"/>
        <end position="137"/>
    </location>
</feature>
<dbReference type="Pfam" id="PF07398">
    <property type="entry name" value="MDMPI_C"/>
    <property type="match status" value="1"/>
</dbReference>
<dbReference type="Proteomes" id="UP001597368">
    <property type="component" value="Unassembled WGS sequence"/>
</dbReference>
<organism evidence="3 4">
    <name type="scientific">Nonomuraea mangrovi</name>
    <dbReference type="NCBI Taxonomy" id="2316207"/>
    <lineage>
        <taxon>Bacteria</taxon>
        <taxon>Bacillati</taxon>
        <taxon>Actinomycetota</taxon>
        <taxon>Actinomycetes</taxon>
        <taxon>Streptosporangiales</taxon>
        <taxon>Streptosporangiaceae</taxon>
        <taxon>Nonomuraea</taxon>
    </lineage>
</organism>
<dbReference type="Pfam" id="PF11716">
    <property type="entry name" value="MDMPI_N"/>
    <property type="match status" value="1"/>
</dbReference>
<sequence>MVRDWTHEDHTEAAVTQIERMADTVREADFGAPVPTCPGWNLEQLVRHTGSVHRWAARMVRELAPKRLDRTAIEAEASGRPAGELPGWLHDGARALGEALTLQKPGEPVWAWGGDRHVRFWSRRQLHETAVHHADAALALGRPLAIDENVAADGVEEFLDVLPYARWRPQVAELAGEGETIAWRTGTGAAWLITLHPGGFTYERAAERATADVTATLHADTAADLLLLAWGRRSVEQHRVEGETTLLSWWADRSMI</sequence>
<keyword evidence="4" id="KW-1185">Reference proteome</keyword>
<gene>
    <name evidence="3" type="ORF">ACFSKW_41610</name>
</gene>
<feature type="domain" description="MDMPI C-terminal" evidence="1">
    <location>
        <begin position="150"/>
        <end position="247"/>
    </location>
</feature>
<name>A0ABW4TB65_9ACTN</name>
<dbReference type="InterPro" id="IPR010872">
    <property type="entry name" value="MDMPI_C-term_domain"/>
</dbReference>